<protein>
    <submittedName>
        <fullName evidence="4">EF hand</fullName>
    </submittedName>
</protein>
<evidence type="ECO:0000256" key="1">
    <source>
        <dbReference type="SAM" id="MobiDB-lite"/>
    </source>
</evidence>
<feature type="compositionally biased region" description="Basic and acidic residues" evidence="1">
    <location>
        <begin position="133"/>
        <end position="176"/>
    </location>
</feature>
<dbReference type="RefSeq" id="WP_162273949.1">
    <property type="nucleotide sequence ID" value="NZ_CP042912.1"/>
</dbReference>
<dbReference type="STRING" id="980251.GCA_001642875_01628"/>
<dbReference type="Pfam" id="PF13202">
    <property type="entry name" value="EF-hand_5"/>
    <property type="match status" value="3"/>
</dbReference>
<evidence type="ECO:0000313" key="5">
    <source>
        <dbReference type="Proteomes" id="UP000322214"/>
    </source>
</evidence>
<keyword evidence="5" id="KW-1185">Reference proteome</keyword>
<keyword evidence="2" id="KW-0732">Signal</keyword>
<dbReference type="AlphaFoldDB" id="A0A5B9PED5"/>
<evidence type="ECO:0000259" key="3">
    <source>
        <dbReference type="PROSITE" id="PS50222"/>
    </source>
</evidence>
<dbReference type="GO" id="GO:0005509">
    <property type="term" value="F:calcium ion binding"/>
    <property type="evidence" value="ECO:0007669"/>
    <property type="project" value="InterPro"/>
</dbReference>
<feature type="compositionally biased region" description="Gly residues" evidence="1">
    <location>
        <begin position="110"/>
        <end position="125"/>
    </location>
</feature>
<organism evidence="4 5">
    <name type="scientific">Mariniblastus fucicola</name>
    <dbReference type="NCBI Taxonomy" id="980251"/>
    <lineage>
        <taxon>Bacteria</taxon>
        <taxon>Pseudomonadati</taxon>
        <taxon>Planctomycetota</taxon>
        <taxon>Planctomycetia</taxon>
        <taxon>Pirellulales</taxon>
        <taxon>Pirellulaceae</taxon>
        <taxon>Mariniblastus</taxon>
    </lineage>
</organism>
<feature type="region of interest" description="Disordered" evidence="1">
    <location>
        <begin position="22"/>
        <end position="67"/>
    </location>
</feature>
<sequence length="215" mass="22346" precursor="true">MQKLIFTLVIFASISMSSLAIAQRPGGGEGGQRGERGAQRGERGGPSGGRGGQRGGQRPISPLMSALDVDKDGKLSVEEIANSVAALKTLDKNKDGVLEASELAPERGGRGGQGGRGQQGGGGNWDPGAFVDRIMERDADKDDKLSKEEAGERMSRGFDDADTDKDGYLTRKEVEAMTKQWQGGGGGGRGGRGGRGGGGAESPKAKENRPAFDDQ</sequence>
<dbReference type="KEGG" id="mff:MFFC18_12470"/>
<feature type="chain" id="PRO_5023146706" evidence="2">
    <location>
        <begin position="23"/>
        <end position="215"/>
    </location>
</feature>
<feature type="compositionally biased region" description="Basic and acidic residues" evidence="1">
    <location>
        <begin position="32"/>
        <end position="43"/>
    </location>
</feature>
<dbReference type="InterPro" id="IPR002048">
    <property type="entry name" value="EF_hand_dom"/>
</dbReference>
<dbReference type="Proteomes" id="UP000322214">
    <property type="component" value="Chromosome"/>
</dbReference>
<name>A0A5B9PED5_9BACT</name>
<proteinExistence type="predicted"/>
<dbReference type="EMBL" id="CP042912">
    <property type="protein sequence ID" value="QEG21391.1"/>
    <property type="molecule type" value="Genomic_DNA"/>
</dbReference>
<dbReference type="SUPFAM" id="SSF47473">
    <property type="entry name" value="EF-hand"/>
    <property type="match status" value="1"/>
</dbReference>
<feature type="signal peptide" evidence="2">
    <location>
        <begin position="1"/>
        <end position="22"/>
    </location>
</feature>
<reference evidence="4 5" key="1">
    <citation type="submission" date="2019-08" db="EMBL/GenBank/DDBJ databases">
        <title>Deep-cultivation of Planctomycetes and their phenomic and genomic characterization uncovers novel biology.</title>
        <authorList>
            <person name="Wiegand S."/>
            <person name="Jogler M."/>
            <person name="Boedeker C."/>
            <person name="Pinto D."/>
            <person name="Vollmers J."/>
            <person name="Rivas-Marin E."/>
            <person name="Kohn T."/>
            <person name="Peeters S.H."/>
            <person name="Heuer A."/>
            <person name="Rast P."/>
            <person name="Oberbeckmann S."/>
            <person name="Bunk B."/>
            <person name="Jeske O."/>
            <person name="Meyerdierks A."/>
            <person name="Storesund J.E."/>
            <person name="Kallscheuer N."/>
            <person name="Luecker S."/>
            <person name="Lage O.M."/>
            <person name="Pohl T."/>
            <person name="Merkel B.J."/>
            <person name="Hornburger P."/>
            <person name="Mueller R.-W."/>
            <person name="Bruemmer F."/>
            <person name="Labrenz M."/>
            <person name="Spormann A.M."/>
            <person name="Op den Camp H."/>
            <person name="Overmann J."/>
            <person name="Amann R."/>
            <person name="Jetten M.S.M."/>
            <person name="Mascher T."/>
            <person name="Medema M.H."/>
            <person name="Devos D.P."/>
            <person name="Kaster A.-K."/>
            <person name="Ovreas L."/>
            <person name="Rohde M."/>
            <person name="Galperin M.Y."/>
            <person name="Jogler C."/>
        </authorList>
    </citation>
    <scope>NUCLEOTIDE SEQUENCE [LARGE SCALE GENOMIC DNA]</scope>
    <source>
        <strain evidence="4 5">FC18</strain>
    </source>
</reference>
<gene>
    <name evidence="4" type="ORF">MFFC18_12470</name>
</gene>
<dbReference type="Gene3D" id="1.10.238.10">
    <property type="entry name" value="EF-hand"/>
    <property type="match status" value="2"/>
</dbReference>
<evidence type="ECO:0000256" key="2">
    <source>
        <dbReference type="SAM" id="SignalP"/>
    </source>
</evidence>
<dbReference type="InterPro" id="IPR018247">
    <property type="entry name" value="EF_Hand_1_Ca_BS"/>
</dbReference>
<dbReference type="PROSITE" id="PS00018">
    <property type="entry name" value="EF_HAND_1"/>
    <property type="match status" value="2"/>
</dbReference>
<dbReference type="InterPro" id="IPR011992">
    <property type="entry name" value="EF-hand-dom_pair"/>
</dbReference>
<evidence type="ECO:0000313" key="4">
    <source>
        <dbReference type="EMBL" id="QEG21391.1"/>
    </source>
</evidence>
<feature type="region of interest" description="Disordered" evidence="1">
    <location>
        <begin position="94"/>
        <end position="215"/>
    </location>
</feature>
<feature type="compositionally biased region" description="Basic and acidic residues" evidence="1">
    <location>
        <begin position="203"/>
        <end position="215"/>
    </location>
</feature>
<dbReference type="PROSITE" id="PS50222">
    <property type="entry name" value="EF_HAND_2"/>
    <property type="match status" value="2"/>
</dbReference>
<feature type="domain" description="EF-hand" evidence="3">
    <location>
        <begin position="149"/>
        <end position="184"/>
    </location>
</feature>
<accession>A0A5B9PED5</accession>
<feature type="compositionally biased region" description="Gly residues" evidence="1">
    <location>
        <begin position="182"/>
        <end position="200"/>
    </location>
</feature>
<feature type="domain" description="EF-hand" evidence="3">
    <location>
        <begin position="63"/>
        <end position="90"/>
    </location>
</feature>
<feature type="compositionally biased region" description="Gly residues" evidence="1">
    <location>
        <begin position="44"/>
        <end position="55"/>
    </location>
</feature>